<dbReference type="InterPro" id="IPR000210">
    <property type="entry name" value="BTB/POZ_dom"/>
</dbReference>
<dbReference type="RefSeq" id="XP_064680777.1">
    <property type="nucleotide sequence ID" value="XM_064825400.1"/>
</dbReference>
<accession>A0AAN7DAW6</accession>
<dbReference type="GO" id="GO:0051260">
    <property type="term" value="P:protein homooligomerization"/>
    <property type="evidence" value="ECO:0007669"/>
    <property type="project" value="InterPro"/>
</dbReference>
<dbReference type="InterPro" id="IPR003131">
    <property type="entry name" value="T1-type_BTB"/>
</dbReference>
<dbReference type="EMBL" id="JASEJX010000016">
    <property type="protein sequence ID" value="KAK4514111.1"/>
    <property type="molecule type" value="Genomic_DNA"/>
</dbReference>
<comment type="caution">
    <text evidence="2">The sequence shown here is derived from an EMBL/GenBank/DDBJ whole genome shotgun (WGS) entry which is preliminary data.</text>
</comment>
<organism evidence="2 3">
    <name type="scientific">Mucor velutinosus</name>
    <dbReference type="NCBI Taxonomy" id="708070"/>
    <lineage>
        <taxon>Eukaryota</taxon>
        <taxon>Fungi</taxon>
        <taxon>Fungi incertae sedis</taxon>
        <taxon>Mucoromycota</taxon>
        <taxon>Mucoromycotina</taxon>
        <taxon>Mucoromycetes</taxon>
        <taxon>Mucorales</taxon>
        <taxon>Mucorineae</taxon>
        <taxon>Mucoraceae</taxon>
        <taxon>Mucor</taxon>
    </lineage>
</organism>
<dbReference type="InterPro" id="IPR045068">
    <property type="entry name" value="BACURD1-3"/>
</dbReference>
<feature type="domain" description="BTB" evidence="1">
    <location>
        <begin position="16"/>
        <end position="113"/>
    </location>
</feature>
<keyword evidence="3" id="KW-1185">Reference proteome</keyword>
<dbReference type="InterPro" id="IPR011333">
    <property type="entry name" value="SKP1/BTB/POZ_sf"/>
</dbReference>
<evidence type="ECO:0000313" key="3">
    <source>
        <dbReference type="Proteomes" id="UP001304243"/>
    </source>
</evidence>
<dbReference type="GeneID" id="89949805"/>
<dbReference type="Gene3D" id="3.30.710.10">
    <property type="entry name" value="Potassium Channel Kv1.1, Chain A"/>
    <property type="match status" value="1"/>
</dbReference>
<dbReference type="Pfam" id="PF02214">
    <property type="entry name" value="BTB_2"/>
    <property type="match status" value="1"/>
</dbReference>
<dbReference type="PANTHER" id="PTHR11145">
    <property type="entry name" value="BTB/POZ DOMAIN-CONTAINING ADAPTER FOR CUL3-MEDIATED RHOA DEGRADATION PROTEIN FAMILY MEMBER"/>
    <property type="match status" value="1"/>
</dbReference>
<dbReference type="Proteomes" id="UP001304243">
    <property type="component" value="Unassembled WGS sequence"/>
</dbReference>
<proteinExistence type="predicted"/>
<evidence type="ECO:0000313" key="2">
    <source>
        <dbReference type="EMBL" id="KAK4514111.1"/>
    </source>
</evidence>
<evidence type="ECO:0000259" key="1">
    <source>
        <dbReference type="SMART" id="SM00225"/>
    </source>
</evidence>
<gene>
    <name evidence="2" type="ORF">ATC70_006119</name>
</gene>
<name>A0AAN7DAW6_9FUNG</name>
<dbReference type="PANTHER" id="PTHR11145:SF8">
    <property type="entry name" value="RE57120P"/>
    <property type="match status" value="1"/>
</dbReference>
<dbReference type="SMART" id="SM00225">
    <property type="entry name" value="BTB"/>
    <property type="match status" value="1"/>
</dbReference>
<reference evidence="2 3" key="1">
    <citation type="submission" date="2022-11" db="EMBL/GenBank/DDBJ databases">
        <title>Mucor velutinosus strain NIH1002 WGS.</title>
        <authorList>
            <person name="Subramanian P."/>
            <person name="Mullikin J.C."/>
            <person name="Segre J.A."/>
            <person name="Zelazny A.M."/>
        </authorList>
    </citation>
    <scope>NUCLEOTIDE SEQUENCE [LARGE SCALE GENOMIC DNA]</scope>
    <source>
        <strain evidence="2 3">NIH1002</strain>
    </source>
</reference>
<dbReference type="SUPFAM" id="SSF54695">
    <property type="entry name" value="POZ domain"/>
    <property type="match status" value="1"/>
</dbReference>
<sequence length="196" mass="22764">MGGLQNKQHGHSRPLIFVFLNVGGKEFMSTSKNLEKSKYLKDLIKSNSESLEGKIALSINRDSNLFRQVLFYLRTGLIIPNDEEGVKQLLSEAKFYQCQEMVNALQIQLDKIRLSQQASTKMGLEFIDLKKMFDQDKSTYTLIKKTGDAVEAYSVVDYINVFSRDEYKDKRCEHRKNDCRCYYYPKLVLVPQQKHS</sequence>
<protein>
    <recommendedName>
        <fullName evidence="1">BTB domain-containing protein</fullName>
    </recommendedName>
</protein>
<dbReference type="AlphaFoldDB" id="A0AAN7DAW6"/>